<evidence type="ECO:0000313" key="4">
    <source>
        <dbReference type="EMBL" id="OHW62170.1"/>
    </source>
</evidence>
<evidence type="ECO:0000259" key="2">
    <source>
        <dbReference type="Pfam" id="PF04984"/>
    </source>
</evidence>
<accession>A0A1S1V6X4</accession>
<reference evidence="4 5" key="1">
    <citation type="submission" date="2016-09" db="EMBL/GenBank/DDBJ databases">
        <title>Genome sequence of Eubacterium angustum.</title>
        <authorList>
            <person name="Poehlein A."/>
            <person name="Daniel R."/>
        </authorList>
    </citation>
    <scope>NUCLEOTIDE SEQUENCE [LARGE SCALE GENOMIC DNA]</scope>
    <source>
        <strain evidence="4 5">DSM 1989</strain>
    </source>
</reference>
<keyword evidence="5" id="KW-1185">Reference proteome</keyword>
<organism evidence="4 5">
    <name type="scientific">Andreesenia angusta</name>
    <dbReference type="NCBI Taxonomy" id="39480"/>
    <lineage>
        <taxon>Bacteria</taxon>
        <taxon>Bacillati</taxon>
        <taxon>Bacillota</taxon>
        <taxon>Tissierellia</taxon>
        <taxon>Tissierellales</taxon>
        <taxon>Gottschalkiaceae</taxon>
        <taxon>Andreesenia</taxon>
    </lineage>
</organism>
<comment type="similarity">
    <text evidence="1">Belongs to the myoviridae tail sheath protein family.</text>
</comment>
<comment type="caution">
    <text evidence="4">The sequence shown here is derived from an EMBL/GenBank/DDBJ whole genome shotgun (WGS) entry which is preliminary data.</text>
</comment>
<dbReference type="STRING" id="39480.EUAN_12390"/>
<dbReference type="Gene3D" id="3.30.1370.220">
    <property type="match status" value="1"/>
</dbReference>
<dbReference type="Gene3D" id="3.40.50.11790">
    <property type="match status" value="1"/>
</dbReference>
<dbReference type="Pfam" id="PF17482">
    <property type="entry name" value="Phage_sheath_1C"/>
    <property type="match status" value="1"/>
</dbReference>
<dbReference type="Proteomes" id="UP000180254">
    <property type="component" value="Unassembled WGS sequence"/>
</dbReference>
<dbReference type="RefSeq" id="WP_071062765.1">
    <property type="nucleotide sequence ID" value="NZ_MKIE01000004.1"/>
</dbReference>
<dbReference type="Pfam" id="PF04984">
    <property type="entry name" value="Phage_sheath_1"/>
    <property type="match status" value="1"/>
</dbReference>
<feature type="domain" description="Tail sheath protein subtilisin-like" evidence="2">
    <location>
        <begin position="85"/>
        <end position="225"/>
    </location>
</feature>
<dbReference type="EMBL" id="MKIE01000004">
    <property type="protein sequence ID" value="OHW62170.1"/>
    <property type="molecule type" value="Genomic_DNA"/>
</dbReference>
<evidence type="ECO:0000256" key="1">
    <source>
        <dbReference type="ARBA" id="ARBA00008005"/>
    </source>
</evidence>
<dbReference type="OrthoDB" id="89060at2"/>
<dbReference type="InterPro" id="IPR035089">
    <property type="entry name" value="Phage_sheath_subtilisin"/>
</dbReference>
<dbReference type="AlphaFoldDB" id="A0A1S1V6X4"/>
<dbReference type="InterPro" id="IPR020287">
    <property type="entry name" value="Tail_sheath_C"/>
</dbReference>
<name>A0A1S1V6X4_9FIRM</name>
<sequence length="356" mass="39713">MPTIGMPQVQINFASKGLTLIQRSARGIVLMILKDSTNASKRTFEYSSLIDVNSSDFTAKNYEYISQVMMGAPYKLIVETMDPTTGTLQDLVTRITNKKYNYICYPGGASIDNAALVSFIKSERNVKQKTVKLVTNQQVADDRGVISFDMTRVTVGDIDYTGQEYTGRIAGILAGLSLERSATFYVLPEVTSISEYSDPDAAINAGSLILVNDGEKIKIARAVNTLTTYTANIGEDFSKIKIIEGMDMIKDDIRDTFFDYYVGKIINSYENKQLFLANINGIYFKELEGNVLENSYNNYVDIDLEEQRKYCISKGENVIDMTEQAIKMYPSGSKVFVSGKIKLVDAMEDLFLNVAI</sequence>
<protein>
    <submittedName>
        <fullName evidence="4">Phage tail sheath protein</fullName>
    </submittedName>
</protein>
<proteinExistence type="inferred from homology"/>
<evidence type="ECO:0000259" key="3">
    <source>
        <dbReference type="Pfam" id="PF17482"/>
    </source>
</evidence>
<evidence type="ECO:0000313" key="5">
    <source>
        <dbReference type="Proteomes" id="UP000180254"/>
    </source>
</evidence>
<feature type="domain" description="Tail sheath protein C-terminal" evidence="3">
    <location>
        <begin position="235"/>
        <end position="355"/>
    </location>
</feature>
<gene>
    <name evidence="4" type="ORF">EUAN_12390</name>
</gene>